<keyword evidence="3" id="KW-1185">Reference proteome</keyword>
<keyword evidence="1" id="KW-0472">Membrane</keyword>
<protein>
    <submittedName>
        <fullName evidence="2">Uncharacterized protein</fullName>
    </submittedName>
</protein>
<evidence type="ECO:0000313" key="2">
    <source>
        <dbReference type="EMBL" id="VEL44209.1"/>
    </source>
</evidence>
<evidence type="ECO:0000256" key="1">
    <source>
        <dbReference type="SAM" id="Phobius"/>
    </source>
</evidence>
<gene>
    <name evidence="2" type="ORF">PXEA_LOCUS37649</name>
</gene>
<sequence>MHLVLKGLPQKREMGHIDPSGPVVFRWPDLKETCLYCITFRAITTPISSFVIPFSLFLFIYLRLFLFVQWPGLRFAGQATRGQRVSSIRLFFFSPPLLCPYFHLSSLRIGYPLAFLDVYLYPPPFFSSTTPSKDKQIVKRRGFPPPPATVTLRFTLVPAAYLTVPALKLGVKSVFGLIA</sequence>
<comment type="caution">
    <text evidence="2">The sequence shown here is derived from an EMBL/GenBank/DDBJ whole genome shotgun (WGS) entry which is preliminary data.</text>
</comment>
<keyword evidence="1" id="KW-0812">Transmembrane</keyword>
<name>A0A448XSX2_9PLAT</name>
<keyword evidence="1" id="KW-1133">Transmembrane helix</keyword>
<organism evidence="2 3">
    <name type="scientific">Protopolystoma xenopodis</name>
    <dbReference type="NCBI Taxonomy" id="117903"/>
    <lineage>
        <taxon>Eukaryota</taxon>
        <taxon>Metazoa</taxon>
        <taxon>Spiralia</taxon>
        <taxon>Lophotrochozoa</taxon>
        <taxon>Platyhelminthes</taxon>
        <taxon>Monogenea</taxon>
        <taxon>Polyopisthocotylea</taxon>
        <taxon>Polystomatidea</taxon>
        <taxon>Polystomatidae</taxon>
        <taxon>Protopolystoma</taxon>
    </lineage>
</organism>
<evidence type="ECO:0000313" key="3">
    <source>
        <dbReference type="Proteomes" id="UP000784294"/>
    </source>
</evidence>
<proteinExistence type="predicted"/>
<reference evidence="2" key="1">
    <citation type="submission" date="2018-11" db="EMBL/GenBank/DDBJ databases">
        <authorList>
            <consortium name="Pathogen Informatics"/>
        </authorList>
    </citation>
    <scope>NUCLEOTIDE SEQUENCE</scope>
</reference>
<accession>A0A448XSX2</accession>
<feature type="transmembrane region" description="Helical" evidence="1">
    <location>
        <begin position="50"/>
        <end position="68"/>
    </location>
</feature>
<dbReference type="Proteomes" id="UP000784294">
    <property type="component" value="Unassembled WGS sequence"/>
</dbReference>
<dbReference type="EMBL" id="CAAALY010291861">
    <property type="protein sequence ID" value="VEL44209.1"/>
    <property type="molecule type" value="Genomic_DNA"/>
</dbReference>
<dbReference type="AlphaFoldDB" id="A0A448XSX2"/>